<feature type="transmembrane region" description="Helical" evidence="1">
    <location>
        <begin position="50"/>
        <end position="71"/>
    </location>
</feature>
<dbReference type="OrthoDB" id="6609234at2759"/>
<gene>
    <name evidence="2" type="ORF">GE061_017009</name>
</gene>
<dbReference type="Proteomes" id="UP000466442">
    <property type="component" value="Unassembled WGS sequence"/>
</dbReference>
<organism evidence="2 3">
    <name type="scientific">Apolygus lucorum</name>
    <name type="common">Small green plant bug</name>
    <name type="synonym">Lygocoris lucorum</name>
    <dbReference type="NCBI Taxonomy" id="248454"/>
    <lineage>
        <taxon>Eukaryota</taxon>
        <taxon>Metazoa</taxon>
        <taxon>Ecdysozoa</taxon>
        <taxon>Arthropoda</taxon>
        <taxon>Hexapoda</taxon>
        <taxon>Insecta</taxon>
        <taxon>Pterygota</taxon>
        <taxon>Neoptera</taxon>
        <taxon>Paraneoptera</taxon>
        <taxon>Hemiptera</taxon>
        <taxon>Heteroptera</taxon>
        <taxon>Panheteroptera</taxon>
        <taxon>Cimicomorpha</taxon>
        <taxon>Miridae</taxon>
        <taxon>Mirini</taxon>
        <taxon>Apolygus</taxon>
    </lineage>
</organism>
<name>A0A8S9XJU7_APOLU</name>
<sequence>MVSYEGSARSLLRGSGARIKRPRWEPQSTVQILHLQNNLLLLQLQTLQTVTMRCTFLLAALVVLVAVASAAPEDSRPRIRGEASHTRFPGGHSESVKVTQDAWVSKDGNWRAGGYVQHDRTKFNGQGMKDTHGGFSLTGRF</sequence>
<keyword evidence="3" id="KW-1185">Reference proteome</keyword>
<accession>A0A8S9XJU7</accession>
<proteinExistence type="predicted"/>
<keyword evidence="1" id="KW-1133">Transmembrane helix</keyword>
<reference evidence="2" key="1">
    <citation type="journal article" date="2021" name="Mol. Ecol. Resour.">
        <title>Apolygus lucorum genome provides insights into omnivorousness and mesophyll feeding.</title>
        <authorList>
            <person name="Liu Y."/>
            <person name="Liu H."/>
            <person name="Wang H."/>
            <person name="Huang T."/>
            <person name="Liu B."/>
            <person name="Yang B."/>
            <person name="Yin L."/>
            <person name="Li B."/>
            <person name="Zhang Y."/>
            <person name="Zhang S."/>
            <person name="Jiang F."/>
            <person name="Zhang X."/>
            <person name="Ren Y."/>
            <person name="Wang B."/>
            <person name="Wang S."/>
            <person name="Lu Y."/>
            <person name="Wu K."/>
            <person name="Fan W."/>
            <person name="Wang G."/>
        </authorList>
    </citation>
    <scope>NUCLEOTIDE SEQUENCE</scope>
    <source>
        <strain evidence="2">12Hb</strain>
    </source>
</reference>
<keyword evidence="1" id="KW-0472">Membrane</keyword>
<keyword evidence="1" id="KW-0812">Transmembrane</keyword>
<evidence type="ECO:0000256" key="1">
    <source>
        <dbReference type="SAM" id="Phobius"/>
    </source>
</evidence>
<evidence type="ECO:0000313" key="2">
    <source>
        <dbReference type="EMBL" id="KAF6208551.1"/>
    </source>
</evidence>
<protein>
    <submittedName>
        <fullName evidence="2">Uncharacterized protein</fullName>
    </submittedName>
</protein>
<dbReference type="EMBL" id="WIXP02000007">
    <property type="protein sequence ID" value="KAF6208551.1"/>
    <property type="molecule type" value="Genomic_DNA"/>
</dbReference>
<comment type="caution">
    <text evidence="2">The sequence shown here is derived from an EMBL/GenBank/DDBJ whole genome shotgun (WGS) entry which is preliminary data.</text>
</comment>
<dbReference type="AlphaFoldDB" id="A0A8S9XJU7"/>
<evidence type="ECO:0000313" key="3">
    <source>
        <dbReference type="Proteomes" id="UP000466442"/>
    </source>
</evidence>